<protein>
    <submittedName>
        <fullName evidence="2">Uncharacterized protein</fullName>
    </submittedName>
</protein>
<reference evidence="2" key="1">
    <citation type="journal article" date="2022" name="Cell">
        <title>Repeat-based holocentromeres influence genome architecture and karyotype evolution.</title>
        <authorList>
            <person name="Hofstatter P.G."/>
            <person name="Thangavel G."/>
            <person name="Lux T."/>
            <person name="Neumann P."/>
            <person name="Vondrak T."/>
            <person name="Novak P."/>
            <person name="Zhang M."/>
            <person name="Costa L."/>
            <person name="Castellani M."/>
            <person name="Scott A."/>
            <person name="Toegelov H."/>
            <person name="Fuchs J."/>
            <person name="Mata-Sucre Y."/>
            <person name="Dias Y."/>
            <person name="Vanzela A.L.L."/>
            <person name="Huettel B."/>
            <person name="Almeida C.C.S."/>
            <person name="Simkova H."/>
            <person name="Souza G."/>
            <person name="Pedrosa-Harand A."/>
            <person name="Macas J."/>
            <person name="Mayer K.F.X."/>
            <person name="Houben A."/>
            <person name="Marques A."/>
        </authorList>
    </citation>
    <scope>NUCLEOTIDE SEQUENCE</scope>
    <source>
        <strain evidence="2">RhyBre1mFocal</strain>
    </source>
</reference>
<dbReference type="AlphaFoldDB" id="A0A9Q0CJ87"/>
<accession>A0A9Q0CJ87</accession>
<comment type="caution">
    <text evidence="2">The sequence shown here is derived from an EMBL/GenBank/DDBJ whole genome shotgun (WGS) entry which is preliminary data.</text>
</comment>
<gene>
    <name evidence="2" type="ORF">LUZ63_011702</name>
</gene>
<evidence type="ECO:0000313" key="2">
    <source>
        <dbReference type="EMBL" id="KAJ1695004.1"/>
    </source>
</evidence>
<sequence>MRILEMVQCGCRAAQPEDVMLPVQEVPSGGTGRYRRKVHRQVGPRKMSSGQWRPSLGNILEDADQGRKCGSAAVNSAKMTGRGVPQSRKEDYRQMEVPTTMPAYAPTAFLF</sequence>
<organism evidence="2 3">
    <name type="scientific">Rhynchospora breviuscula</name>
    <dbReference type="NCBI Taxonomy" id="2022672"/>
    <lineage>
        <taxon>Eukaryota</taxon>
        <taxon>Viridiplantae</taxon>
        <taxon>Streptophyta</taxon>
        <taxon>Embryophyta</taxon>
        <taxon>Tracheophyta</taxon>
        <taxon>Spermatophyta</taxon>
        <taxon>Magnoliopsida</taxon>
        <taxon>Liliopsida</taxon>
        <taxon>Poales</taxon>
        <taxon>Cyperaceae</taxon>
        <taxon>Cyperoideae</taxon>
        <taxon>Rhynchosporeae</taxon>
        <taxon>Rhynchospora</taxon>
    </lineage>
</organism>
<dbReference type="OrthoDB" id="1917265at2759"/>
<dbReference type="PANTHER" id="PTHR35318:SF2">
    <property type="entry name" value="OS08G0138900 PROTEIN"/>
    <property type="match status" value="1"/>
</dbReference>
<proteinExistence type="predicted"/>
<dbReference type="EMBL" id="JAMQYH010000003">
    <property type="protein sequence ID" value="KAJ1695004.1"/>
    <property type="molecule type" value="Genomic_DNA"/>
</dbReference>
<evidence type="ECO:0000256" key="1">
    <source>
        <dbReference type="SAM" id="MobiDB-lite"/>
    </source>
</evidence>
<dbReference type="PANTHER" id="PTHR35318">
    <property type="entry name" value="BNAA10G08410D PROTEIN"/>
    <property type="match status" value="1"/>
</dbReference>
<name>A0A9Q0CJ87_9POAL</name>
<keyword evidence="3" id="KW-1185">Reference proteome</keyword>
<dbReference type="Proteomes" id="UP001151287">
    <property type="component" value="Unassembled WGS sequence"/>
</dbReference>
<evidence type="ECO:0000313" key="3">
    <source>
        <dbReference type="Proteomes" id="UP001151287"/>
    </source>
</evidence>
<feature type="compositionally biased region" description="Basic residues" evidence="1">
    <location>
        <begin position="33"/>
        <end position="43"/>
    </location>
</feature>
<feature type="region of interest" description="Disordered" evidence="1">
    <location>
        <begin position="23"/>
        <end position="56"/>
    </location>
</feature>